<reference evidence="2" key="1">
    <citation type="submission" date="2019-08" db="EMBL/GenBank/DDBJ databases">
        <title>Carotenoids and Carotenoid Binding Proteins in the Halophilic Cyanobacterium Euhalothece sp. ZM00.</title>
        <authorList>
            <person name="Cho S.M."/>
            <person name="Song J.Y."/>
            <person name="Park Y.-I."/>
        </authorList>
    </citation>
    <scope>NUCLEOTIDE SEQUENCE [LARGE SCALE GENOMIC DNA]</scope>
    <source>
        <strain evidence="2">Z-M001</strain>
    </source>
</reference>
<dbReference type="InterPro" id="IPR050508">
    <property type="entry name" value="Methyltransf_Superfamily"/>
</dbReference>
<feature type="domain" description="Methyltransferase" evidence="1">
    <location>
        <begin position="49"/>
        <end position="139"/>
    </location>
</feature>
<dbReference type="GO" id="GO:0008168">
    <property type="term" value="F:methyltransferase activity"/>
    <property type="evidence" value="ECO:0007669"/>
    <property type="project" value="UniProtKB-KW"/>
</dbReference>
<gene>
    <name evidence="2" type="ORF">FRE64_04370</name>
</gene>
<evidence type="ECO:0000313" key="2">
    <source>
        <dbReference type="EMBL" id="QDZ39231.1"/>
    </source>
</evidence>
<accession>A0A5B8NL34</accession>
<keyword evidence="3" id="KW-1185">Reference proteome</keyword>
<organism evidence="2 3">
    <name type="scientific">Euhalothece natronophila Z-M001</name>
    <dbReference type="NCBI Taxonomy" id="522448"/>
    <lineage>
        <taxon>Bacteria</taxon>
        <taxon>Bacillati</taxon>
        <taxon>Cyanobacteriota</taxon>
        <taxon>Cyanophyceae</taxon>
        <taxon>Oscillatoriophycideae</taxon>
        <taxon>Chroococcales</taxon>
        <taxon>Halothecacae</taxon>
        <taxon>Halothece cluster</taxon>
        <taxon>Euhalothece</taxon>
    </lineage>
</organism>
<dbReference type="InterPro" id="IPR029063">
    <property type="entry name" value="SAM-dependent_MTases_sf"/>
</dbReference>
<dbReference type="RefSeq" id="WP_146294837.1">
    <property type="nucleotide sequence ID" value="NZ_CP042326.1"/>
</dbReference>
<dbReference type="KEGG" id="enn:FRE64_04370"/>
<dbReference type="EMBL" id="CP042326">
    <property type="protein sequence ID" value="QDZ39231.1"/>
    <property type="molecule type" value="Genomic_DNA"/>
</dbReference>
<proteinExistence type="predicted"/>
<evidence type="ECO:0000313" key="3">
    <source>
        <dbReference type="Proteomes" id="UP000318453"/>
    </source>
</evidence>
<evidence type="ECO:0000259" key="1">
    <source>
        <dbReference type="Pfam" id="PF13649"/>
    </source>
</evidence>
<dbReference type="AlphaFoldDB" id="A0A5B8NL34"/>
<keyword evidence="2" id="KW-0808">Transferase</keyword>
<dbReference type="GO" id="GO:0032259">
    <property type="term" value="P:methylation"/>
    <property type="evidence" value="ECO:0007669"/>
    <property type="project" value="UniProtKB-KW"/>
</dbReference>
<dbReference type="SUPFAM" id="SSF53335">
    <property type="entry name" value="S-adenosyl-L-methionine-dependent methyltransferases"/>
    <property type="match status" value="1"/>
</dbReference>
<dbReference type="InterPro" id="IPR041698">
    <property type="entry name" value="Methyltransf_25"/>
</dbReference>
<dbReference type="Gene3D" id="3.40.50.150">
    <property type="entry name" value="Vaccinia Virus protein VP39"/>
    <property type="match status" value="1"/>
</dbReference>
<protein>
    <submittedName>
        <fullName evidence="2">Class I SAM-dependent methyltransferase</fullName>
    </submittedName>
</protein>
<dbReference type="CDD" id="cd02440">
    <property type="entry name" value="AdoMet_MTases"/>
    <property type="match status" value="1"/>
</dbReference>
<dbReference type="PANTHER" id="PTHR42912">
    <property type="entry name" value="METHYLTRANSFERASE"/>
    <property type="match status" value="1"/>
</dbReference>
<dbReference type="OrthoDB" id="421066at2"/>
<dbReference type="Pfam" id="PF13649">
    <property type="entry name" value="Methyltransf_25"/>
    <property type="match status" value="1"/>
</dbReference>
<keyword evidence="2" id="KW-0489">Methyltransferase</keyword>
<name>A0A5B8NL34_9CHRO</name>
<dbReference type="Proteomes" id="UP000318453">
    <property type="component" value="Chromosome"/>
</dbReference>
<sequence length="207" mass="23242">MATILRKWSYQYQWLYDAIAQLSALAVGGEARFRQLALKDLNIDNNTQILDLCCGAGQTTQFLIKYSNQVTGLDASPLALERAKKRVPQANYVEGLAEELPFSEASFDLVQTSVALHEMKPEQLNQILQEIYRVLKPQGMFACIDLHQPHNPIFVPGLSLFMTLFETETAWQFVKTNVPEKLSAIGFKNCQQTLYAGGSLQVVQAQK</sequence>